<keyword evidence="2" id="KW-1185">Reference proteome</keyword>
<dbReference type="AlphaFoldDB" id="A0A3N1P2B7"/>
<dbReference type="RefSeq" id="WP_050660293.1">
    <property type="nucleotide sequence ID" value="NZ_JBLXAC010000003.1"/>
</dbReference>
<dbReference type="STRING" id="584787.GCA_001247655_01414"/>
<evidence type="ECO:0008006" key="3">
    <source>
        <dbReference type="Google" id="ProtNLM"/>
    </source>
</evidence>
<protein>
    <recommendedName>
        <fullName evidence="3">Protein FliT</fullName>
    </recommendedName>
</protein>
<evidence type="ECO:0000313" key="1">
    <source>
        <dbReference type="EMBL" id="ROQ22605.1"/>
    </source>
</evidence>
<comment type="caution">
    <text evidence="1">The sequence shown here is derived from an EMBL/GenBank/DDBJ whole genome shotgun (WGS) entry which is preliminary data.</text>
</comment>
<dbReference type="Proteomes" id="UP000268033">
    <property type="component" value="Unassembled WGS sequence"/>
</dbReference>
<organism evidence="1 2">
    <name type="scientific">Gallaecimonas pentaromativorans</name>
    <dbReference type="NCBI Taxonomy" id="584787"/>
    <lineage>
        <taxon>Bacteria</taxon>
        <taxon>Pseudomonadati</taxon>
        <taxon>Pseudomonadota</taxon>
        <taxon>Gammaproteobacteria</taxon>
        <taxon>Enterobacterales</taxon>
        <taxon>Gallaecimonadaceae</taxon>
        <taxon>Gallaecimonas</taxon>
    </lineage>
</organism>
<accession>A0A3N1P2B7</accession>
<name>A0A3N1P2B7_9GAMM</name>
<proteinExistence type="predicted"/>
<sequence>MASFEELLVDLEALQTSLASSFQDQQWQLHSQQLSQRQPLLNALHQAALQEEKFAEFRVVAEKVASSDRAFQKDAKTQLQTVESNMLKQKKSAKAIKNYMSNAAQN</sequence>
<dbReference type="EMBL" id="RJUL01000009">
    <property type="protein sequence ID" value="ROQ22605.1"/>
    <property type="molecule type" value="Genomic_DNA"/>
</dbReference>
<evidence type="ECO:0000313" key="2">
    <source>
        <dbReference type="Proteomes" id="UP000268033"/>
    </source>
</evidence>
<gene>
    <name evidence="1" type="ORF">EDC28_10991</name>
</gene>
<reference evidence="1 2" key="1">
    <citation type="submission" date="2018-11" db="EMBL/GenBank/DDBJ databases">
        <title>Genomic Encyclopedia of Type Strains, Phase IV (KMG-IV): sequencing the most valuable type-strain genomes for metagenomic binning, comparative biology and taxonomic classification.</title>
        <authorList>
            <person name="Goeker M."/>
        </authorList>
    </citation>
    <scope>NUCLEOTIDE SEQUENCE [LARGE SCALE GENOMIC DNA]</scope>
    <source>
        <strain evidence="1 2">DSM 21945</strain>
    </source>
</reference>